<dbReference type="Pfam" id="PF00356">
    <property type="entry name" value="LacI"/>
    <property type="match status" value="1"/>
</dbReference>
<dbReference type="PANTHER" id="PTHR30146">
    <property type="entry name" value="LACI-RELATED TRANSCRIPTIONAL REPRESSOR"/>
    <property type="match status" value="1"/>
</dbReference>
<dbReference type="PROSITE" id="PS50932">
    <property type="entry name" value="HTH_LACI_2"/>
    <property type="match status" value="1"/>
</dbReference>
<feature type="domain" description="HTH lacI-type" evidence="4">
    <location>
        <begin position="12"/>
        <end position="66"/>
    </location>
</feature>
<dbReference type="Pfam" id="PF13377">
    <property type="entry name" value="Peripla_BP_3"/>
    <property type="match status" value="1"/>
</dbReference>
<evidence type="ECO:0000256" key="2">
    <source>
        <dbReference type="ARBA" id="ARBA00023125"/>
    </source>
</evidence>
<dbReference type="Proteomes" id="UP001549320">
    <property type="component" value="Unassembled WGS sequence"/>
</dbReference>
<dbReference type="InterPro" id="IPR010982">
    <property type="entry name" value="Lambda_DNA-bd_dom_sf"/>
</dbReference>
<reference evidence="5 6" key="1">
    <citation type="submission" date="2024-06" db="EMBL/GenBank/DDBJ databases">
        <title>Sorghum-associated microbial communities from plants grown in Nebraska, USA.</title>
        <authorList>
            <person name="Schachtman D."/>
        </authorList>
    </citation>
    <scope>NUCLEOTIDE SEQUENCE [LARGE SCALE GENOMIC DNA]</scope>
    <source>
        <strain evidence="5 6">2709</strain>
    </source>
</reference>
<dbReference type="InterPro" id="IPR000843">
    <property type="entry name" value="HTH_LacI"/>
</dbReference>
<evidence type="ECO:0000256" key="1">
    <source>
        <dbReference type="ARBA" id="ARBA00023015"/>
    </source>
</evidence>
<evidence type="ECO:0000313" key="6">
    <source>
        <dbReference type="Proteomes" id="UP001549320"/>
    </source>
</evidence>
<dbReference type="PANTHER" id="PTHR30146:SF33">
    <property type="entry name" value="TRANSCRIPTIONAL REGULATOR"/>
    <property type="match status" value="1"/>
</dbReference>
<proteinExistence type="predicted"/>
<dbReference type="Gene3D" id="1.10.260.40">
    <property type="entry name" value="lambda repressor-like DNA-binding domains"/>
    <property type="match status" value="1"/>
</dbReference>
<accession>A0ABV2QCC0</accession>
<dbReference type="SUPFAM" id="SSF47413">
    <property type="entry name" value="lambda repressor-like DNA-binding domains"/>
    <property type="match status" value="1"/>
</dbReference>
<comment type="caution">
    <text evidence="5">The sequence shown here is derived from an EMBL/GenBank/DDBJ whole genome shotgun (WGS) entry which is preliminary data.</text>
</comment>
<dbReference type="InterPro" id="IPR028082">
    <property type="entry name" value="Peripla_BP_I"/>
</dbReference>
<dbReference type="SUPFAM" id="SSF53822">
    <property type="entry name" value="Periplasmic binding protein-like I"/>
    <property type="match status" value="1"/>
</dbReference>
<name>A0ABV2QCC0_9BURK</name>
<dbReference type="RefSeq" id="WP_354445265.1">
    <property type="nucleotide sequence ID" value="NZ_JBEPSH010000006.1"/>
</dbReference>
<keyword evidence="3" id="KW-0804">Transcription</keyword>
<evidence type="ECO:0000256" key="3">
    <source>
        <dbReference type="ARBA" id="ARBA00023163"/>
    </source>
</evidence>
<dbReference type="Gene3D" id="3.40.50.2300">
    <property type="match status" value="2"/>
</dbReference>
<evidence type="ECO:0000313" key="5">
    <source>
        <dbReference type="EMBL" id="MET4578217.1"/>
    </source>
</evidence>
<dbReference type="CDD" id="cd01392">
    <property type="entry name" value="HTH_LacI"/>
    <property type="match status" value="1"/>
</dbReference>
<gene>
    <name evidence="5" type="ORF">ABIE13_003333</name>
</gene>
<protein>
    <submittedName>
        <fullName evidence="5">LacI family gluconate utilization system Gnt-I transcriptional repressor</fullName>
    </submittedName>
</protein>
<organism evidence="5 6">
    <name type="scientific">Ottowia thiooxydans</name>
    <dbReference type="NCBI Taxonomy" id="219182"/>
    <lineage>
        <taxon>Bacteria</taxon>
        <taxon>Pseudomonadati</taxon>
        <taxon>Pseudomonadota</taxon>
        <taxon>Betaproteobacteria</taxon>
        <taxon>Burkholderiales</taxon>
        <taxon>Comamonadaceae</taxon>
        <taxon>Ottowia</taxon>
    </lineage>
</organism>
<evidence type="ECO:0000259" key="4">
    <source>
        <dbReference type="PROSITE" id="PS50932"/>
    </source>
</evidence>
<dbReference type="CDD" id="cd01575">
    <property type="entry name" value="PBP1_GntR"/>
    <property type="match status" value="1"/>
</dbReference>
<dbReference type="InterPro" id="IPR046335">
    <property type="entry name" value="LacI/GalR-like_sensor"/>
</dbReference>
<dbReference type="SMART" id="SM00354">
    <property type="entry name" value="HTH_LACI"/>
    <property type="match status" value="1"/>
</dbReference>
<dbReference type="PROSITE" id="PS00356">
    <property type="entry name" value="HTH_LACI_1"/>
    <property type="match status" value="1"/>
</dbReference>
<keyword evidence="1" id="KW-0805">Transcription regulation</keyword>
<dbReference type="EMBL" id="JBEPSH010000006">
    <property type="protein sequence ID" value="MET4578217.1"/>
    <property type="molecule type" value="Genomic_DNA"/>
</dbReference>
<keyword evidence="6" id="KW-1185">Reference proteome</keyword>
<sequence length="341" mass="36746">MSFSHPASSPNVTMADVARIAGVSTITVSRALRAPQTVAPATRERIEQAIQQTGYVFDSVAGSLKSRRTNLVLVLIPSIMHSYLAHMIQGISDVISPRGLHLVLGTTEETPEGEERTIRAFLPLRPCAILMHNTVHTARTREELLRYGVPLIETGDLIAEPLGHVVSYSNHEAARAMTAHLAATGRKRIAFIYRGPGNERTWIRRSGYRQALADAGLTFAPELEVAAEPGFAGAATALRYLMGLAQPADAGFFVGDDLAAGAMIECQRQGWSVPGRIAVAAYDDSELAAHVDPGITSLRIPRYELGRQAGELLLESLESGAPLSDSRSIDLGFTLNVRQST</sequence>
<keyword evidence="2" id="KW-0238">DNA-binding</keyword>